<evidence type="ECO:0000313" key="2">
    <source>
        <dbReference type="Proteomes" id="UP001168990"/>
    </source>
</evidence>
<organism evidence="1 2">
    <name type="scientific">Microctonus aethiopoides</name>
    <dbReference type="NCBI Taxonomy" id="144406"/>
    <lineage>
        <taxon>Eukaryota</taxon>
        <taxon>Metazoa</taxon>
        <taxon>Ecdysozoa</taxon>
        <taxon>Arthropoda</taxon>
        <taxon>Hexapoda</taxon>
        <taxon>Insecta</taxon>
        <taxon>Pterygota</taxon>
        <taxon>Neoptera</taxon>
        <taxon>Endopterygota</taxon>
        <taxon>Hymenoptera</taxon>
        <taxon>Apocrita</taxon>
        <taxon>Ichneumonoidea</taxon>
        <taxon>Braconidae</taxon>
        <taxon>Euphorinae</taxon>
        <taxon>Microctonus</taxon>
    </lineage>
</organism>
<accession>A0AA39F6S7</accession>
<comment type="caution">
    <text evidence="1">The sequence shown here is derived from an EMBL/GenBank/DDBJ whole genome shotgun (WGS) entry which is preliminary data.</text>
</comment>
<sequence>MNEYHGEITDHRVVKKDLPMTISTLRWGDKNNTNYNNKEHDVQMLRMLFDKINNQPRVNPQRRMAQYSRRYLPRSVKNGKGLLNPVNNLDYTQSATEPIEQYEAQQSQNPVYEANESRRNANLLTALPMKLIQSFIQNSPHLQGQLNWLIRTLHDLFRMLNNFLVQAAAVVGQPPQPQP</sequence>
<evidence type="ECO:0000313" key="1">
    <source>
        <dbReference type="EMBL" id="KAK0163906.1"/>
    </source>
</evidence>
<gene>
    <name evidence="1" type="ORF">PV328_002591</name>
</gene>
<keyword evidence="2" id="KW-1185">Reference proteome</keyword>
<reference evidence="1" key="1">
    <citation type="journal article" date="2023" name="bioRxiv">
        <title>Scaffold-level genome assemblies of two parasitoid biocontrol wasps reveal the parthenogenesis mechanism and an associated novel virus.</title>
        <authorList>
            <person name="Inwood S."/>
            <person name="Skelly J."/>
            <person name="Guhlin J."/>
            <person name="Harrop T."/>
            <person name="Goldson S."/>
            <person name="Dearden P."/>
        </authorList>
    </citation>
    <scope>NUCLEOTIDE SEQUENCE</scope>
    <source>
        <strain evidence="1">Irish</strain>
        <tissue evidence="1">Whole body</tissue>
    </source>
</reference>
<dbReference type="Proteomes" id="UP001168990">
    <property type="component" value="Unassembled WGS sequence"/>
</dbReference>
<protein>
    <submittedName>
        <fullName evidence="1">Uncharacterized protein</fullName>
    </submittedName>
</protein>
<reference evidence="1" key="2">
    <citation type="submission" date="2023-03" db="EMBL/GenBank/DDBJ databases">
        <authorList>
            <person name="Inwood S.N."/>
            <person name="Skelly J.G."/>
            <person name="Guhlin J."/>
            <person name="Harrop T.W.R."/>
            <person name="Goldson S.G."/>
            <person name="Dearden P.K."/>
        </authorList>
    </citation>
    <scope>NUCLEOTIDE SEQUENCE</scope>
    <source>
        <strain evidence="1">Irish</strain>
        <tissue evidence="1">Whole body</tissue>
    </source>
</reference>
<dbReference type="AlphaFoldDB" id="A0AA39F6S7"/>
<name>A0AA39F6S7_9HYME</name>
<dbReference type="EMBL" id="JAQQBS010001422">
    <property type="protein sequence ID" value="KAK0163906.1"/>
    <property type="molecule type" value="Genomic_DNA"/>
</dbReference>
<proteinExistence type="predicted"/>